<reference evidence="1 2" key="1">
    <citation type="submission" date="2020-12" db="EMBL/GenBank/DDBJ databases">
        <title>FDA dAtabase for Regulatory Grade micrObial Sequences (FDA-ARGOS): Supporting development and validation of Infectious Disease Dx tests.</title>
        <authorList>
            <person name="Sproer C."/>
            <person name="Gronow S."/>
            <person name="Severitt S."/>
            <person name="Schroder I."/>
            <person name="Tallon L."/>
            <person name="Sadzewicz L."/>
            <person name="Zhao X."/>
            <person name="Boylan J."/>
            <person name="Ott S."/>
            <person name="Bowen H."/>
            <person name="Vavikolanu K."/>
            <person name="Mehta A."/>
            <person name="Aluvathingal J."/>
            <person name="Nadendla S."/>
            <person name="Lowell S."/>
            <person name="Myers T."/>
            <person name="Yan Y."/>
            <person name="Sichtig H."/>
        </authorList>
    </citation>
    <scope>NUCLEOTIDE SEQUENCE [LARGE SCALE GENOMIC DNA]</scope>
    <source>
        <strain evidence="1 2">FDAARGOS_902</strain>
    </source>
</reference>
<dbReference type="EMBL" id="CP065682">
    <property type="protein sequence ID" value="QPS33581.1"/>
    <property type="molecule type" value="Genomic_DNA"/>
</dbReference>
<evidence type="ECO:0000313" key="1">
    <source>
        <dbReference type="EMBL" id="QPS33581.1"/>
    </source>
</evidence>
<gene>
    <name evidence="1" type="ORF">I6G59_16920</name>
</gene>
<dbReference type="KEGG" id="bcau:I6G59_16920"/>
<dbReference type="Proteomes" id="UP000594979">
    <property type="component" value="Chromosome"/>
</dbReference>
<sequence>MDFETARNDEVALALARKLFSYHVMFDEIGPLDDEATDRIREALTRVWEDAGSPPGAVRRATVLSAQLPQRIADDEDADALAVEGVSRERQVALAEKADAFLISLAAEIDQQSA</sequence>
<dbReference type="AlphaFoldDB" id="A0A7T2WMJ1"/>
<protein>
    <submittedName>
        <fullName evidence="1">Uncharacterized protein</fullName>
    </submittedName>
</protein>
<organism evidence="1 2">
    <name type="scientific">Brevibacterium casei</name>
    <dbReference type="NCBI Taxonomy" id="33889"/>
    <lineage>
        <taxon>Bacteria</taxon>
        <taxon>Bacillati</taxon>
        <taxon>Actinomycetota</taxon>
        <taxon>Actinomycetes</taxon>
        <taxon>Micrococcales</taxon>
        <taxon>Brevibacteriaceae</taxon>
        <taxon>Brevibacterium</taxon>
    </lineage>
</organism>
<evidence type="ECO:0000313" key="2">
    <source>
        <dbReference type="Proteomes" id="UP000594979"/>
    </source>
</evidence>
<dbReference type="RefSeq" id="WP_197931984.1">
    <property type="nucleotide sequence ID" value="NZ_CP065682.1"/>
</dbReference>
<name>A0A7T2WMJ1_9MICO</name>
<accession>A0A7T2WMJ1</accession>
<proteinExistence type="predicted"/>